<evidence type="ECO:0000256" key="1">
    <source>
        <dbReference type="SAM" id="Coils"/>
    </source>
</evidence>
<dbReference type="Proteomes" id="UP000284842">
    <property type="component" value="Unassembled WGS sequence"/>
</dbReference>
<dbReference type="SUPFAM" id="SSF52540">
    <property type="entry name" value="P-loop containing nucleoside triphosphate hydrolases"/>
    <property type="match status" value="1"/>
</dbReference>
<dbReference type="Gene3D" id="3.40.50.300">
    <property type="entry name" value="P-loop containing nucleotide triphosphate hydrolases"/>
    <property type="match status" value="1"/>
</dbReference>
<dbReference type="EMBL" id="NHTK01000720">
    <property type="protein sequence ID" value="PPR06003.1"/>
    <property type="molecule type" value="Genomic_DNA"/>
</dbReference>
<dbReference type="InterPro" id="IPR006073">
    <property type="entry name" value="GTP-bd"/>
</dbReference>
<keyword evidence="1" id="KW-0175">Coiled coil</keyword>
<keyword evidence="4" id="KW-1185">Reference proteome</keyword>
<evidence type="ECO:0000313" key="3">
    <source>
        <dbReference type="EMBL" id="PPR06003.1"/>
    </source>
</evidence>
<sequence>MSTSEYSHLKISGPVSARRLEKGEKFIKRRRLILLLGLTGTGKSSFIERLSGDTTHDISGNSLDSVTQDIVPYEVTNLRDAPPLSEQVYLIDTPGVCDTQLSELRLVTSLQAWIKTASLPTVVLYFHRITDKRLCGSQRKILNIIRGLVGEPKTYKTWTGIVTTMWDMVPEHQLAAAEERLRCLKENHFKNICGMDVRVDDNVLRFYNTKESTLQVINDAVRCWSYAGVILVRDPPLQRFQGDKLRQSPFGPPLFELLQERIEGLEQRIQMLNEDLAQEGTLDNPELTNILIQDKVSAQQVLEEMKRDREAYLSLAENLPKPSTGRRITNYLKNKFI</sequence>
<feature type="domain" description="G" evidence="2">
    <location>
        <begin position="33"/>
        <end position="124"/>
    </location>
</feature>
<dbReference type="InterPro" id="IPR027417">
    <property type="entry name" value="P-loop_NTPase"/>
</dbReference>
<dbReference type="OrthoDB" id="3255035at2759"/>
<dbReference type="AlphaFoldDB" id="A0A409YSN3"/>
<evidence type="ECO:0000259" key="2">
    <source>
        <dbReference type="Pfam" id="PF01926"/>
    </source>
</evidence>
<comment type="caution">
    <text evidence="3">The sequence shown here is derived from an EMBL/GenBank/DDBJ whole genome shotgun (WGS) entry which is preliminary data.</text>
</comment>
<accession>A0A409YSN3</accession>
<gene>
    <name evidence="3" type="ORF">CVT24_004645</name>
</gene>
<organism evidence="3 4">
    <name type="scientific">Panaeolus cyanescens</name>
    <dbReference type="NCBI Taxonomy" id="181874"/>
    <lineage>
        <taxon>Eukaryota</taxon>
        <taxon>Fungi</taxon>
        <taxon>Dikarya</taxon>
        <taxon>Basidiomycota</taxon>
        <taxon>Agaricomycotina</taxon>
        <taxon>Agaricomycetes</taxon>
        <taxon>Agaricomycetidae</taxon>
        <taxon>Agaricales</taxon>
        <taxon>Agaricineae</taxon>
        <taxon>Galeropsidaceae</taxon>
        <taxon>Panaeolus</taxon>
    </lineage>
</organism>
<dbReference type="InParanoid" id="A0A409YSN3"/>
<name>A0A409YSN3_9AGAR</name>
<dbReference type="STRING" id="181874.A0A409YSN3"/>
<protein>
    <recommendedName>
        <fullName evidence="2">G domain-containing protein</fullName>
    </recommendedName>
</protein>
<reference evidence="3 4" key="1">
    <citation type="journal article" date="2018" name="Evol. Lett.">
        <title>Horizontal gene cluster transfer increased hallucinogenic mushroom diversity.</title>
        <authorList>
            <person name="Reynolds H.T."/>
            <person name="Vijayakumar V."/>
            <person name="Gluck-Thaler E."/>
            <person name="Korotkin H.B."/>
            <person name="Matheny P.B."/>
            <person name="Slot J.C."/>
        </authorList>
    </citation>
    <scope>NUCLEOTIDE SEQUENCE [LARGE SCALE GENOMIC DNA]</scope>
    <source>
        <strain evidence="3 4">2629</strain>
    </source>
</reference>
<feature type="coiled-coil region" evidence="1">
    <location>
        <begin position="255"/>
        <end position="282"/>
    </location>
</feature>
<dbReference type="Pfam" id="PF01926">
    <property type="entry name" value="MMR_HSR1"/>
    <property type="match status" value="1"/>
</dbReference>
<evidence type="ECO:0000313" key="4">
    <source>
        <dbReference type="Proteomes" id="UP000284842"/>
    </source>
</evidence>
<proteinExistence type="predicted"/>
<dbReference type="GO" id="GO:0005525">
    <property type="term" value="F:GTP binding"/>
    <property type="evidence" value="ECO:0007669"/>
    <property type="project" value="InterPro"/>
</dbReference>